<dbReference type="OrthoDB" id="2013972at2759"/>
<evidence type="ECO:0000313" key="4">
    <source>
        <dbReference type="Proteomes" id="UP000268093"/>
    </source>
</evidence>
<dbReference type="CDD" id="cd02440">
    <property type="entry name" value="AdoMet_MTases"/>
    <property type="match status" value="1"/>
</dbReference>
<keyword evidence="3" id="KW-0808">Transferase</keyword>
<dbReference type="GO" id="GO:0008168">
    <property type="term" value="F:methyltransferase activity"/>
    <property type="evidence" value="ECO:0007669"/>
    <property type="project" value="UniProtKB-KW"/>
</dbReference>
<sequence length="340" mass="37062">MGGSMSTEERKRSASGNGNGGSSRKSDPNDSGGSVSSSNVSRSQTSDNSITPAHDFEWLQRNKLPKSHGVAYFLPPTDKEVDRYQMQHELLCIAFGKYSPHIAEVLTPGAKVLDVGCGSGEWMCEMAIEFAKVDFVGIDIANIFPISVKPNNCQFKLGNVLDGLPFPDDSFEFVHIRVMALGIKTERWPELLREGFRVLKPGGHLQVMEADPMVYNCGNAKQWFKGVCEMLAARGLDPFVGPKLHVLLSEVGFTSVYRKTRSIPIGWCGYVGKLMLDNTVTAAKAGKATLSGITPVPVNEYDQYIDSIGRACANSNAYCNFYSSWGKKPLLNLASSASNS</sequence>
<dbReference type="PANTHER" id="PTHR43591">
    <property type="entry name" value="METHYLTRANSFERASE"/>
    <property type="match status" value="1"/>
</dbReference>
<evidence type="ECO:0000256" key="1">
    <source>
        <dbReference type="SAM" id="MobiDB-lite"/>
    </source>
</evidence>
<dbReference type="Proteomes" id="UP000268093">
    <property type="component" value="Unassembled WGS sequence"/>
</dbReference>
<gene>
    <name evidence="3" type="ORF">BC936DRAFT_136847</name>
</gene>
<comment type="caution">
    <text evidence="3">The sequence shown here is derived from an EMBL/GenBank/DDBJ whole genome shotgun (WGS) entry which is preliminary data.</text>
</comment>
<evidence type="ECO:0000313" key="3">
    <source>
        <dbReference type="EMBL" id="RUP43692.1"/>
    </source>
</evidence>
<reference evidence="3 4" key="1">
    <citation type="journal article" date="2018" name="New Phytol.">
        <title>Phylogenomics of Endogonaceae and evolution of mycorrhizas within Mucoromycota.</title>
        <authorList>
            <person name="Chang Y."/>
            <person name="Desiro A."/>
            <person name="Na H."/>
            <person name="Sandor L."/>
            <person name="Lipzen A."/>
            <person name="Clum A."/>
            <person name="Barry K."/>
            <person name="Grigoriev I.V."/>
            <person name="Martin F.M."/>
            <person name="Stajich J.E."/>
            <person name="Smith M.E."/>
            <person name="Bonito G."/>
            <person name="Spatafora J.W."/>
        </authorList>
    </citation>
    <scope>NUCLEOTIDE SEQUENCE [LARGE SCALE GENOMIC DNA]</scope>
    <source>
        <strain evidence="3 4">GMNB39</strain>
    </source>
</reference>
<organism evidence="3 4">
    <name type="scientific">Jimgerdemannia flammicorona</name>
    <dbReference type="NCBI Taxonomy" id="994334"/>
    <lineage>
        <taxon>Eukaryota</taxon>
        <taxon>Fungi</taxon>
        <taxon>Fungi incertae sedis</taxon>
        <taxon>Mucoromycota</taxon>
        <taxon>Mucoromycotina</taxon>
        <taxon>Endogonomycetes</taxon>
        <taxon>Endogonales</taxon>
        <taxon>Endogonaceae</taxon>
        <taxon>Jimgerdemannia</taxon>
    </lineage>
</organism>
<keyword evidence="3" id="KW-0489">Methyltransferase</keyword>
<keyword evidence="4" id="KW-1185">Reference proteome</keyword>
<dbReference type="InterPro" id="IPR041698">
    <property type="entry name" value="Methyltransf_25"/>
</dbReference>
<feature type="compositionally biased region" description="Low complexity" evidence="1">
    <location>
        <begin position="29"/>
        <end position="49"/>
    </location>
</feature>
<dbReference type="SUPFAM" id="SSF53335">
    <property type="entry name" value="S-adenosyl-L-methionine-dependent methyltransferases"/>
    <property type="match status" value="1"/>
</dbReference>
<dbReference type="GO" id="GO:0032259">
    <property type="term" value="P:methylation"/>
    <property type="evidence" value="ECO:0007669"/>
    <property type="project" value="UniProtKB-KW"/>
</dbReference>
<feature type="domain" description="Methyltransferase" evidence="2">
    <location>
        <begin position="112"/>
        <end position="203"/>
    </location>
</feature>
<dbReference type="Pfam" id="PF13649">
    <property type="entry name" value="Methyltransf_25"/>
    <property type="match status" value="1"/>
</dbReference>
<evidence type="ECO:0000259" key="2">
    <source>
        <dbReference type="Pfam" id="PF13649"/>
    </source>
</evidence>
<feature type="region of interest" description="Disordered" evidence="1">
    <location>
        <begin position="1"/>
        <end position="49"/>
    </location>
</feature>
<dbReference type="InterPro" id="IPR029063">
    <property type="entry name" value="SAM-dependent_MTases_sf"/>
</dbReference>
<dbReference type="EMBL" id="RBNI01010484">
    <property type="protein sequence ID" value="RUP43692.1"/>
    <property type="molecule type" value="Genomic_DNA"/>
</dbReference>
<protein>
    <submittedName>
        <fullName evidence="3">S-adenosyl-L-methionine-dependent methyltransferase</fullName>
    </submittedName>
</protein>
<dbReference type="AlphaFoldDB" id="A0A433CYM6"/>
<name>A0A433CYM6_9FUNG</name>
<dbReference type="PANTHER" id="PTHR43591:SF24">
    <property type="entry name" value="2-METHOXY-6-POLYPRENYL-1,4-BENZOQUINOL METHYLASE, MITOCHONDRIAL"/>
    <property type="match status" value="1"/>
</dbReference>
<dbReference type="Gene3D" id="3.40.50.150">
    <property type="entry name" value="Vaccinia Virus protein VP39"/>
    <property type="match status" value="1"/>
</dbReference>
<accession>A0A433CYM6</accession>
<proteinExistence type="predicted"/>